<protein>
    <recommendedName>
        <fullName evidence="3">ABC transporter permease</fullName>
    </recommendedName>
</protein>
<keyword evidence="1" id="KW-0812">Transmembrane</keyword>
<gene>
    <name evidence="2" type="ORF">S03H2_70090</name>
</gene>
<organism evidence="2">
    <name type="scientific">marine sediment metagenome</name>
    <dbReference type="NCBI Taxonomy" id="412755"/>
    <lineage>
        <taxon>unclassified sequences</taxon>
        <taxon>metagenomes</taxon>
        <taxon>ecological metagenomes</taxon>
    </lineage>
</organism>
<name>X1M6L0_9ZZZZ</name>
<evidence type="ECO:0000313" key="2">
    <source>
        <dbReference type="EMBL" id="GAI01959.1"/>
    </source>
</evidence>
<dbReference type="GO" id="GO:0005886">
    <property type="term" value="C:plasma membrane"/>
    <property type="evidence" value="ECO:0007669"/>
    <property type="project" value="TreeGrafter"/>
</dbReference>
<evidence type="ECO:0000256" key="1">
    <source>
        <dbReference type="SAM" id="Phobius"/>
    </source>
</evidence>
<reference evidence="2" key="1">
    <citation type="journal article" date="2014" name="Front. Microbiol.">
        <title>High frequency of phylogenetically diverse reductive dehalogenase-homologous genes in deep subseafloor sedimentary metagenomes.</title>
        <authorList>
            <person name="Kawai M."/>
            <person name="Futagami T."/>
            <person name="Toyoda A."/>
            <person name="Takaki Y."/>
            <person name="Nishi S."/>
            <person name="Hori S."/>
            <person name="Arai W."/>
            <person name="Tsubouchi T."/>
            <person name="Morono Y."/>
            <person name="Uchiyama I."/>
            <person name="Ito T."/>
            <person name="Fujiyama A."/>
            <person name="Inagaki F."/>
            <person name="Takami H."/>
        </authorList>
    </citation>
    <scope>NUCLEOTIDE SEQUENCE</scope>
    <source>
        <strain evidence="2">Expedition CK06-06</strain>
    </source>
</reference>
<feature type="non-terminal residue" evidence="2">
    <location>
        <position position="1"/>
    </location>
</feature>
<dbReference type="AlphaFoldDB" id="X1M6L0"/>
<dbReference type="EMBL" id="BARU01046472">
    <property type="protein sequence ID" value="GAI01959.1"/>
    <property type="molecule type" value="Genomic_DNA"/>
</dbReference>
<keyword evidence="1" id="KW-1133">Transmembrane helix</keyword>
<comment type="caution">
    <text evidence="2">The sequence shown here is derived from an EMBL/GenBank/DDBJ whole genome shotgun (WGS) entry which is preliminary data.</text>
</comment>
<accession>X1M6L0</accession>
<dbReference type="PANTHER" id="PTHR32196">
    <property type="entry name" value="ABC TRANSPORTER PERMEASE PROTEIN YPHD-RELATED-RELATED"/>
    <property type="match status" value="1"/>
</dbReference>
<sequence>GASLAGGVGTVIGSVTGAFLIRIIDNGLILAGAPGYWFRVFVGMVLIIALTLNRIIEAKVHKMR</sequence>
<evidence type="ECO:0008006" key="3">
    <source>
        <dbReference type="Google" id="ProtNLM"/>
    </source>
</evidence>
<proteinExistence type="predicted"/>
<feature type="transmembrane region" description="Helical" evidence="1">
    <location>
        <begin position="36"/>
        <end position="56"/>
    </location>
</feature>
<keyword evidence="1" id="KW-0472">Membrane</keyword>